<dbReference type="NCBIfam" id="TIGR01429">
    <property type="entry name" value="AMP_deaminase"/>
    <property type="match status" value="1"/>
</dbReference>
<keyword evidence="8" id="KW-0546">Nucleotide metabolism</keyword>
<evidence type="ECO:0000256" key="4">
    <source>
        <dbReference type="ARBA" id="ARBA00012775"/>
    </source>
</evidence>
<organism evidence="15 16">
    <name type="scientific">Heterodera schachtii</name>
    <name type="common">Sugarbeet cyst nematode worm</name>
    <name type="synonym">Tylenchus schachtii</name>
    <dbReference type="NCBI Taxonomy" id="97005"/>
    <lineage>
        <taxon>Eukaryota</taxon>
        <taxon>Metazoa</taxon>
        <taxon>Ecdysozoa</taxon>
        <taxon>Nematoda</taxon>
        <taxon>Chromadorea</taxon>
        <taxon>Rhabditida</taxon>
        <taxon>Tylenchina</taxon>
        <taxon>Tylenchomorpha</taxon>
        <taxon>Tylenchoidea</taxon>
        <taxon>Heteroderidae</taxon>
        <taxon>Heteroderinae</taxon>
        <taxon>Heterodera</taxon>
    </lineage>
</organism>
<evidence type="ECO:0000313" key="15">
    <source>
        <dbReference type="EMBL" id="KAL3069715.1"/>
    </source>
</evidence>
<evidence type="ECO:0000256" key="2">
    <source>
        <dbReference type="ARBA" id="ARBA00004955"/>
    </source>
</evidence>
<feature type="compositionally biased region" description="Low complexity" evidence="13">
    <location>
        <begin position="195"/>
        <end position="204"/>
    </location>
</feature>
<dbReference type="AlphaFoldDB" id="A0ABD2HXR4"/>
<evidence type="ECO:0000256" key="10">
    <source>
        <dbReference type="ARBA" id="ARBA00068747"/>
    </source>
</evidence>
<evidence type="ECO:0000256" key="6">
    <source>
        <dbReference type="ARBA" id="ARBA00022801"/>
    </source>
</evidence>
<protein>
    <recommendedName>
        <fullName evidence="10">AMP deaminase 2</fullName>
        <ecNumber evidence="4">3.5.4.6</ecNumber>
    </recommendedName>
    <alternativeName>
        <fullName evidence="11">AMP deaminase isoform L</fullName>
    </alternativeName>
</protein>
<evidence type="ECO:0000256" key="5">
    <source>
        <dbReference type="ARBA" id="ARBA00022723"/>
    </source>
</evidence>
<comment type="function">
    <text evidence="9">AMP deaminase plays a critical role in energy metabolism. Catalyzes the deamination of AMP to IMP and plays an important role in the purine nucleotide cycle.</text>
</comment>
<keyword evidence="6" id="KW-0378">Hydrolase</keyword>
<dbReference type="InterPro" id="IPR032466">
    <property type="entry name" value="Metal_Hydrolase"/>
</dbReference>
<dbReference type="InterPro" id="IPR006329">
    <property type="entry name" value="AMPD"/>
</dbReference>
<evidence type="ECO:0000256" key="9">
    <source>
        <dbReference type="ARBA" id="ARBA00054146"/>
    </source>
</evidence>
<dbReference type="Gene3D" id="4.10.800.20">
    <property type="match status" value="1"/>
</dbReference>
<feature type="compositionally biased region" description="Basic and acidic residues" evidence="13">
    <location>
        <begin position="60"/>
        <end position="78"/>
    </location>
</feature>
<dbReference type="PANTHER" id="PTHR11359:SF0">
    <property type="entry name" value="AMP DEAMINASE"/>
    <property type="match status" value="1"/>
</dbReference>
<dbReference type="InterPro" id="IPR013087">
    <property type="entry name" value="Znf_C2H2_type"/>
</dbReference>
<dbReference type="EMBL" id="JBICCN010000427">
    <property type="protein sequence ID" value="KAL3069715.1"/>
    <property type="molecule type" value="Genomic_DNA"/>
</dbReference>
<feature type="region of interest" description="Disordered" evidence="13">
    <location>
        <begin position="354"/>
        <end position="376"/>
    </location>
</feature>
<evidence type="ECO:0000313" key="16">
    <source>
        <dbReference type="Proteomes" id="UP001620645"/>
    </source>
</evidence>
<dbReference type="FunFam" id="4.10.800.20:FF:000001">
    <property type="entry name" value="AMP deaminase"/>
    <property type="match status" value="1"/>
</dbReference>
<evidence type="ECO:0000256" key="11">
    <source>
        <dbReference type="ARBA" id="ARBA00079810"/>
    </source>
</evidence>
<feature type="region of interest" description="Disordered" evidence="13">
    <location>
        <begin position="1"/>
        <end position="92"/>
    </location>
</feature>
<dbReference type="PANTHER" id="PTHR11359">
    <property type="entry name" value="AMP DEAMINASE"/>
    <property type="match status" value="1"/>
</dbReference>
<dbReference type="Proteomes" id="UP001620645">
    <property type="component" value="Unassembled WGS sequence"/>
</dbReference>
<evidence type="ECO:0000256" key="8">
    <source>
        <dbReference type="ARBA" id="ARBA00023080"/>
    </source>
</evidence>
<keyword evidence="12" id="KW-0863">Zinc-finger</keyword>
<keyword evidence="16" id="KW-1185">Reference proteome</keyword>
<dbReference type="Pfam" id="PF19326">
    <property type="entry name" value="AMP_deaminase"/>
    <property type="match status" value="1"/>
</dbReference>
<dbReference type="GO" id="GO:0006188">
    <property type="term" value="P:IMP biosynthetic process"/>
    <property type="evidence" value="ECO:0007669"/>
    <property type="project" value="UniProtKB-ARBA"/>
</dbReference>
<evidence type="ECO:0000256" key="13">
    <source>
        <dbReference type="SAM" id="MobiDB-lite"/>
    </source>
</evidence>
<dbReference type="PROSITE" id="PS00485">
    <property type="entry name" value="A_DEAMINASE"/>
    <property type="match status" value="1"/>
</dbReference>
<dbReference type="PROSITE" id="PS00028">
    <property type="entry name" value="ZINC_FINGER_C2H2_1"/>
    <property type="match status" value="1"/>
</dbReference>
<proteinExistence type="inferred from homology"/>
<keyword evidence="7" id="KW-0862">Zinc</keyword>
<dbReference type="GO" id="GO:0008270">
    <property type="term" value="F:zinc ion binding"/>
    <property type="evidence" value="ECO:0007669"/>
    <property type="project" value="UniProtKB-KW"/>
</dbReference>
<dbReference type="CDD" id="cd01319">
    <property type="entry name" value="AMPD"/>
    <property type="match status" value="1"/>
</dbReference>
<evidence type="ECO:0000259" key="14">
    <source>
        <dbReference type="PROSITE" id="PS50157"/>
    </source>
</evidence>
<accession>A0ABD2HXR4</accession>
<feature type="domain" description="C2H2-type" evidence="14">
    <location>
        <begin position="979"/>
        <end position="1007"/>
    </location>
</feature>
<dbReference type="FunFam" id="3.20.20.140:FF:000035">
    <property type="entry name" value="Probable amp deaminase"/>
    <property type="match status" value="1"/>
</dbReference>
<comment type="cofactor">
    <cofactor evidence="1">
        <name>Zn(2+)</name>
        <dbReference type="ChEBI" id="CHEBI:29105"/>
    </cofactor>
</comment>
<reference evidence="15 16" key="1">
    <citation type="submission" date="2024-10" db="EMBL/GenBank/DDBJ databases">
        <authorList>
            <person name="Kim D."/>
        </authorList>
    </citation>
    <scope>NUCLEOTIDE SEQUENCE [LARGE SCALE GENOMIC DNA]</scope>
    <source>
        <strain evidence="15">Taebaek</strain>
    </source>
</reference>
<evidence type="ECO:0000256" key="1">
    <source>
        <dbReference type="ARBA" id="ARBA00001947"/>
    </source>
</evidence>
<dbReference type="SUPFAM" id="SSF51556">
    <property type="entry name" value="Metallo-dependent hydrolases"/>
    <property type="match status" value="1"/>
</dbReference>
<name>A0ABD2HXR4_HETSC</name>
<evidence type="ECO:0000256" key="12">
    <source>
        <dbReference type="PROSITE-ProRule" id="PRU00042"/>
    </source>
</evidence>
<comment type="pathway">
    <text evidence="2">Purine metabolism; IMP biosynthesis via salvage pathway; IMP from AMP: step 1/1.</text>
</comment>
<dbReference type="InterPro" id="IPR006650">
    <property type="entry name" value="A/AMP_deam_AS"/>
</dbReference>
<keyword evidence="5" id="KW-0479">Metal-binding</keyword>
<feature type="region of interest" description="Disordered" evidence="13">
    <location>
        <begin position="153"/>
        <end position="206"/>
    </location>
</feature>
<dbReference type="GO" id="GO:0003876">
    <property type="term" value="F:AMP deaminase activity"/>
    <property type="evidence" value="ECO:0007669"/>
    <property type="project" value="UniProtKB-EC"/>
</dbReference>
<dbReference type="EC" id="3.5.4.6" evidence="4"/>
<evidence type="ECO:0000256" key="3">
    <source>
        <dbReference type="ARBA" id="ARBA00006676"/>
    </source>
</evidence>
<dbReference type="PROSITE" id="PS50157">
    <property type="entry name" value="ZINC_FINGER_C2H2_2"/>
    <property type="match status" value="1"/>
</dbReference>
<gene>
    <name evidence="15" type="ORF">niasHS_015949</name>
</gene>
<comment type="similarity">
    <text evidence="3">Belongs to the metallo-dependent hydrolases superfamily. Adenosine and AMP deaminases family.</text>
</comment>
<evidence type="ECO:0000256" key="7">
    <source>
        <dbReference type="ARBA" id="ARBA00022833"/>
    </source>
</evidence>
<feature type="region of interest" description="Disordered" evidence="13">
    <location>
        <begin position="692"/>
        <end position="712"/>
    </location>
</feature>
<sequence length="1086" mass="123787">MSSRFGGLPAVSPFCGTSVDDESTDPDPLVVEEASAQLPPLRRQGDDNVRRRPSIGMTNEHGKIKMAAEGEEQREGEYHQTTPEGACHRKSTDSDCIELGPFQSMIGSGSFSGHLISSPYELSQYPIEIHETKNALQRQISNRLAEVHSLSPASLRPNSSLGQEAPPSLSAGGPQSHHQHPGGRRLSLQPPPTHQQQSQQQQQQIRLESIRERKAFEAVSASISPAAMSPVPVNSPATPTTINGGITHPMPMSPVAVGAEKFHDIDRELCSPQHVEMHTFRDAIDVNYQRMCLNGEELSGVPLDDLRTAARSLVEALRLRSEYMERIGSHFPTTTCNFLNGKYPRELLKLRRKNTESSATMSYNPPEPPSDHWGLKDPLPDYERKFTLRRRHGIVEVMEQDGEEERIVADLEKKYITKDKFLKDYTWLNRICNEGPLKTFCYRRLTFLQTHFSLHVLLNDQLENAEQRSVPHRDFYNIRKVDTHIHAASSMNHKHLLRFIKKKMRTDAEEVVQEKNGQKVTMAQLFEKLGIRPYDLSVDMLDVHADRHTFHRFDKFNTKYNPLGQNELREIFIKTDNYVKGKYFAEVMKEVLTDLEESKYQQMEPRLSIYGRAKDEWDKLARWAIGHDVWSPNARWMIQVPRLFDIYRTNKILTTFDDFLDNLFTPLFEVTNDPNSHPELHRFLQHVSGIDSVDDESKPENVAFTKDSPEPADYDNDQNPSYSYYLYYMYANLTALNAFRRMRGLNTFALRPHCGEAGAVSHLSVSYLTSESIAHGLLLRKVPVLQYLFYLAQIGIAMSPLSNNHLFLPYQRNPMPEFLMKGLNISLSTDDPLQFHITKEALMEEYSIAHQLWKLSSCDMCEMARNSVIQSGFEDRIKLYWLGPNYKEEGVLGNDVARTNVPDIRVSFRHEALVSELYNLFKALMLKEMAEFDNQNCQSKPTKRRKFSLLIGHKKLNIRLVNANSPPQQLPPADVPLSFQCHLCTAQFLKQCHWAWHCFIAHYGERADTASETLLMTSKGGEDGEESAAIGNGTAALCCCCPTCPAQFGTEKELRAHIKANLVICGFCGKHYCSETHFQSHRCPLF</sequence>
<dbReference type="Gene3D" id="3.20.20.140">
    <property type="entry name" value="Metal-dependent hydrolases"/>
    <property type="match status" value="1"/>
</dbReference>
<comment type="caution">
    <text evidence="15">The sequence shown here is derived from an EMBL/GenBank/DDBJ whole genome shotgun (WGS) entry which is preliminary data.</text>
</comment>